<organism evidence="1 2">
    <name type="scientific">Salix viminalis</name>
    <name type="common">Common osier</name>
    <name type="synonym">Basket willow</name>
    <dbReference type="NCBI Taxonomy" id="40686"/>
    <lineage>
        <taxon>Eukaryota</taxon>
        <taxon>Viridiplantae</taxon>
        <taxon>Streptophyta</taxon>
        <taxon>Embryophyta</taxon>
        <taxon>Tracheophyta</taxon>
        <taxon>Spermatophyta</taxon>
        <taxon>Magnoliopsida</taxon>
        <taxon>eudicotyledons</taxon>
        <taxon>Gunneridae</taxon>
        <taxon>Pentapetalae</taxon>
        <taxon>rosids</taxon>
        <taxon>fabids</taxon>
        <taxon>Malpighiales</taxon>
        <taxon>Salicaceae</taxon>
        <taxon>Saliceae</taxon>
        <taxon>Salix</taxon>
    </lineage>
</organism>
<dbReference type="Proteomes" id="UP001151529">
    <property type="component" value="Chromosome 1"/>
</dbReference>
<keyword evidence="2" id="KW-1185">Reference proteome</keyword>
<protein>
    <submittedName>
        <fullName evidence="1">Uncharacterized protein</fullName>
    </submittedName>
</protein>
<reference evidence="1" key="2">
    <citation type="journal article" date="2023" name="Int. J. Mol. Sci.">
        <title>De Novo Assembly and Annotation of 11 Diverse Shrub Willow (Salix) Genomes Reveals Novel Gene Organization in Sex-Linked Regions.</title>
        <authorList>
            <person name="Hyden B."/>
            <person name="Feng K."/>
            <person name="Yates T.B."/>
            <person name="Jawdy S."/>
            <person name="Cereghino C."/>
            <person name="Smart L.B."/>
            <person name="Muchero W."/>
        </authorList>
    </citation>
    <scope>NUCLEOTIDE SEQUENCE [LARGE SCALE GENOMIC DNA]</scope>
    <source>
        <tissue evidence="1">Shoot tip</tissue>
    </source>
</reference>
<evidence type="ECO:0000313" key="2">
    <source>
        <dbReference type="Proteomes" id="UP001151529"/>
    </source>
</evidence>
<comment type="caution">
    <text evidence="1">The sequence shown here is derived from an EMBL/GenBank/DDBJ whole genome shotgun (WGS) entry which is preliminary data.</text>
</comment>
<gene>
    <name evidence="1" type="ORF">OIU85_025896</name>
</gene>
<name>A0A9Q0TMK8_SALVM</name>
<dbReference type="AlphaFoldDB" id="A0A9Q0TMK8"/>
<reference evidence="1" key="1">
    <citation type="submission" date="2022-11" db="EMBL/GenBank/DDBJ databases">
        <authorList>
            <person name="Hyden B.L."/>
            <person name="Feng K."/>
            <person name="Yates T."/>
            <person name="Jawdy S."/>
            <person name="Smart L.B."/>
            <person name="Muchero W."/>
        </authorList>
    </citation>
    <scope>NUCLEOTIDE SEQUENCE</scope>
    <source>
        <tissue evidence="1">Shoot tip</tissue>
    </source>
</reference>
<accession>A0A9Q0TMK8</accession>
<sequence>MAALIIPQQSVTLTKPLLLLVISAIIWRASVASLAAETLERESSFSDKIELSLLLPADWLSEEASGFKGGVLEVEKNGAVLWKENKREMRVAVVVWLGFGESLERRGGESEKRERKLKRERRGGRFVYGWRRLLLQSPFLFVSDDEMRNKRLSGVVDDYYWIKEKRIFINMGWSCGESNPVPLACEASALPYELQPHVVTRE</sequence>
<evidence type="ECO:0000313" key="1">
    <source>
        <dbReference type="EMBL" id="KAJ6714333.1"/>
    </source>
</evidence>
<proteinExistence type="predicted"/>
<dbReference type="EMBL" id="JAPFFL010000007">
    <property type="protein sequence ID" value="KAJ6714333.1"/>
    <property type="molecule type" value="Genomic_DNA"/>
</dbReference>